<dbReference type="Proteomes" id="UP000215914">
    <property type="component" value="Unassembled WGS sequence"/>
</dbReference>
<sequence length="56" mass="5872">MTVPLFLILHILVNAVNGAMMVPSRTLTSSMNRLSSFDRGSFDPGARMACGSVGGS</sequence>
<accession>A0A9K3NA21</accession>
<dbReference type="AlphaFoldDB" id="A0A9K3NA21"/>
<dbReference type="EMBL" id="MNCJ02000324">
    <property type="protein sequence ID" value="KAF5792877.1"/>
    <property type="molecule type" value="Genomic_DNA"/>
</dbReference>
<feature type="signal peptide" evidence="1">
    <location>
        <begin position="1"/>
        <end position="18"/>
    </location>
</feature>
<keyword evidence="3" id="KW-1185">Reference proteome</keyword>
<evidence type="ECO:0000313" key="2">
    <source>
        <dbReference type="EMBL" id="KAF5792877.1"/>
    </source>
</evidence>
<reference evidence="2" key="2">
    <citation type="submission" date="2020-06" db="EMBL/GenBank/DDBJ databases">
        <title>Helianthus annuus Genome sequencing and assembly Release 2.</title>
        <authorList>
            <person name="Gouzy J."/>
            <person name="Langlade N."/>
            <person name="Munos S."/>
        </authorList>
    </citation>
    <scope>NUCLEOTIDE SEQUENCE</scope>
    <source>
        <tissue evidence="2">Leaves</tissue>
    </source>
</reference>
<keyword evidence="1" id="KW-0732">Signal</keyword>
<evidence type="ECO:0000313" key="3">
    <source>
        <dbReference type="Proteomes" id="UP000215914"/>
    </source>
</evidence>
<gene>
    <name evidence="2" type="ORF">HanXRQr2_Chr09g0410961</name>
</gene>
<comment type="caution">
    <text evidence="2">The sequence shown here is derived from an EMBL/GenBank/DDBJ whole genome shotgun (WGS) entry which is preliminary data.</text>
</comment>
<protein>
    <submittedName>
        <fullName evidence="2">Uncharacterized protein</fullName>
    </submittedName>
</protein>
<proteinExistence type="predicted"/>
<feature type="chain" id="PRO_5039930898" evidence="1">
    <location>
        <begin position="19"/>
        <end position="56"/>
    </location>
</feature>
<name>A0A9K3NA21_HELAN</name>
<dbReference type="Gramene" id="mRNA:HanXRQr2_Chr09g0410961">
    <property type="protein sequence ID" value="mRNA:HanXRQr2_Chr09g0410961"/>
    <property type="gene ID" value="HanXRQr2_Chr09g0410961"/>
</dbReference>
<evidence type="ECO:0000256" key="1">
    <source>
        <dbReference type="SAM" id="SignalP"/>
    </source>
</evidence>
<reference evidence="2" key="1">
    <citation type="journal article" date="2017" name="Nature">
        <title>The sunflower genome provides insights into oil metabolism, flowering and Asterid evolution.</title>
        <authorList>
            <person name="Badouin H."/>
            <person name="Gouzy J."/>
            <person name="Grassa C.J."/>
            <person name="Murat F."/>
            <person name="Staton S.E."/>
            <person name="Cottret L."/>
            <person name="Lelandais-Briere C."/>
            <person name="Owens G.L."/>
            <person name="Carrere S."/>
            <person name="Mayjonade B."/>
            <person name="Legrand L."/>
            <person name="Gill N."/>
            <person name="Kane N.C."/>
            <person name="Bowers J.E."/>
            <person name="Hubner S."/>
            <person name="Bellec A."/>
            <person name="Berard A."/>
            <person name="Berges H."/>
            <person name="Blanchet N."/>
            <person name="Boniface M.C."/>
            <person name="Brunel D."/>
            <person name="Catrice O."/>
            <person name="Chaidir N."/>
            <person name="Claudel C."/>
            <person name="Donnadieu C."/>
            <person name="Faraut T."/>
            <person name="Fievet G."/>
            <person name="Helmstetter N."/>
            <person name="King M."/>
            <person name="Knapp S.J."/>
            <person name="Lai Z."/>
            <person name="Le Paslier M.C."/>
            <person name="Lippi Y."/>
            <person name="Lorenzon L."/>
            <person name="Mandel J.R."/>
            <person name="Marage G."/>
            <person name="Marchand G."/>
            <person name="Marquand E."/>
            <person name="Bret-Mestries E."/>
            <person name="Morien E."/>
            <person name="Nambeesan S."/>
            <person name="Nguyen T."/>
            <person name="Pegot-Espagnet P."/>
            <person name="Pouilly N."/>
            <person name="Raftis F."/>
            <person name="Sallet E."/>
            <person name="Schiex T."/>
            <person name="Thomas J."/>
            <person name="Vandecasteele C."/>
            <person name="Vares D."/>
            <person name="Vear F."/>
            <person name="Vautrin S."/>
            <person name="Crespi M."/>
            <person name="Mangin B."/>
            <person name="Burke J.M."/>
            <person name="Salse J."/>
            <person name="Munos S."/>
            <person name="Vincourt P."/>
            <person name="Rieseberg L.H."/>
            <person name="Langlade N.B."/>
        </authorList>
    </citation>
    <scope>NUCLEOTIDE SEQUENCE</scope>
    <source>
        <tissue evidence="2">Leaves</tissue>
    </source>
</reference>
<organism evidence="2 3">
    <name type="scientific">Helianthus annuus</name>
    <name type="common">Common sunflower</name>
    <dbReference type="NCBI Taxonomy" id="4232"/>
    <lineage>
        <taxon>Eukaryota</taxon>
        <taxon>Viridiplantae</taxon>
        <taxon>Streptophyta</taxon>
        <taxon>Embryophyta</taxon>
        <taxon>Tracheophyta</taxon>
        <taxon>Spermatophyta</taxon>
        <taxon>Magnoliopsida</taxon>
        <taxon>eudicotyledons</taxon>
        <taxon>Gunneridae</taxon>
        <taxon>Pentapetalae</taxon>
        <taxon>asterids</taxon>
        <taxon>campanulids</taxon>
        <taxon>Asterales</taxon>
        <taxon>Asteraceae</taxon>
        <taxon>Asteroideae</taxon>
        <taxon>Heliantheae alliance</taxon>
        <taxon>Heliantheae</taxon>
        <taxon>Helianthus</taxon>
    </lineage>
</organism>